<keyword evidence="1" id="KW-1003">Cell membrane</keyword>
<feature type="transmembrane region" description="Helical" evidence="5">
    <location>
        <begin position="12"/>
        <end position="34"/>
    </location>
</feature>
<keyword evidence="7" id="KW-1185">Reference proteome</keyword>
<dbReference type="EMBL" id="NNRM01000038">
    <property type="protein sequence ID" value="OYR23764.1"/>
    <property type="molecule type" value="Genomic_DNA"/>
</dbReference>
<accession>A0A256G9J8</accession>
<organism evidence="6 7">
    <name type="scientific">Brucella pseudogrignonensis</name>
    <dbReference type="NCBI Taxonomy" id="419475"/>
    <lineage>
        <taxon>Bacteria</taxon>
        <taxon>Pseudomonadati</taxon>
        <taxon>Pseudomonadota</taxon>
        <taxon>Alphaproteobacteria</taxon>
        <taxon>Hyphomicrobiales</taxon>
        <taxon>Brucellaceae</taxon>
        <taxon>Brucella/Ochrobactrum group</taxon>
        <taxon>Brucella</taxon>
    </lineage>
</organism>
<evidence type="ECO:0000256" key="1">
    <source>
        <dbReference type="ARBA" id="ARBA00022475"/>
    </source>
</evidence>
<evidence type="ECO:0000256" key="3">
    <source>
        <dbReference type="ARBA" id="ARBA00022989"/>
    </source>
</evidence>
<evidence type="ECO:0000256" key="5">
    <source>
        <dbReference type="SAM" id="Phobius"/>
    </source>
</evidence>
<proteinExistence type="predicted"/>
<evidence type="ECO:0000256" key="2">
    <source>
        <dbReference type="ARBA" id="ARBA00022692"/>
    </source>
</evidence>
<reference evidence="6 7" key="1">
    <citation type="submission" date="2017-07" db="EMBL/GenBank/DDBJ databases">
        <title>Phylogenetic study on the rhizospheric bacterium Ochrobactrum sp. A44.</title>
        <authorList>
            <person name="Krzyzanowska D.M."/>
            <person name="Ossowicki A."/>
            <person name="Rajewska M."/>
            <person name="Maciag T."/>
            <person name="Kaczynski Z."/>
            <person name="Czerwicka M."/>
            <person name="Jafra S."/>
        </authorList>
    </citation>
    <scope>NUCLEOTIDE SEQUENCE [LARGE SCALE GENOMIC DNA]</scope>
    <source>
        <strain evidence="6 7">CCUG 30717</strain>
    </source>
</reference>
<dbReference type="Pfam" id="PF07869">
    <property type="entry name" value="DUF1656"/>
    <property type="match status" value="1"/>
</dbReference>
<dbReference type="Proteomes" id="UP000216188">
    <property type="component" value="Unassembled WGS sequence"/>
</dbReference>
<evidence type="ECO:0000256" key="4">
    <source>
        <dbReference type="ARBA" id="ARBA00023136"/>
    </source>
</evidence>
<evidence type="ECO:0000313" key="6">
    <source>
        <dbReference type="EMBL" id="OYR23764.1"/>
    </source>
</evidence>
<evidence type="ECO:0000313" key="7">
    <source>
        <dbReference type="Proteomes" id="UP000216188"/>
    </source>
</evidence>
<evidence type="ECO:0008006" key="8">
    <source>
        <dbReference type="Google" id="ProtNLM"/>
    </source>
</evidence>
<comment type="caution">
    <text evidence="6">The sequence shown here is derived from an EMBL/GenBank/DDBJ whole genome shotgun (WGS) entry which is preliminary data.</text>
</comment>
<dbReference type="STRING" id="419475.A8A54_18650"/>
<sequence length="71" mass="7589">MITDFNSDGVFYPGLLVLAIAALVVTIGIVQLLATIGLLRALAHRPLIELAVFIFIYALLLQVLTTSGSFS</sequence>
<feature type="transmembrane region" description="Helical" evidence="5">
    <location>
        <begin position="46"/>
        <end position="65"/>
    </location>
</feature>
<dbReference type="AlphaFoldDB" id="A0A256G9J8"/>
<keyword evidence="3 5" id="KW-1133">Transmembrane helix</keyword>
<protein>
    <recommendedName>
        <fullName evidence="8">DUF1656 domain-containing protein</fullName>
    </recommendedName>
</protein>
<keyword evidence="2 5" id="KW-0812">Transmembrane</keyword>
<gene>
    <name evidence="6" type="ORF">CEV34_3366</name>
</gene>
<keyword evidence="4 5" id="KW-0472">Membrane</keyword>
<dbReference type="RefSeq" id="WP_094543999.1">
    <property type="nucleotide sequence ID" value="NZ_JBHEEM010000029.1"/>
</dbReference>
<name>A0A256G9J8_9HYPH</name>
<dbReference type="InterPro" id="IPR012451">
    <property type="entry name" value="DUF1656"/>
</dbReference>